<evidence type="ECO:0000256" key="4">
    <source>
        <dbReference type="ARBA" id="ARBA00023125"/>
    </source>
</evidence>
<dbReference type="Pfam" id="PF04542">
    <property type="entry name" value="Sigma70_r2"/>
    <property type="match status" value="1"/>
</dbReference>
<keyword evidence="4" id="KW-0238">DNA-binding</keyword>
<evidence type="ECO:0000259" key="7">
    <source>
        <dbReference type="Pfam" id="PF08281"/>
    </source>
</evidence>
<organism evidence="8 9">
    <name type="scientific">Sporotomaculum syntrophicum</name>
    <dbReference type="NCBI Taxonomy" id="182264"/>
    <lineage>
        <taxon>Bacteria</taxon>
        <taxon>Bacillati</taxon>
        <taxon>Bacillota</taxon>
        <taxon>Clostridia</taxon>
        <taxon>Eubacteriales</taxon>
        <taxon>Desulfallaceae</taxon>
        <taxon>Sporotomaculum</taxon>
    </lineage>
</organism>
<dbReference type="InterPro" id="IPR013249">
    <property type="entry name" value="RNA_pol_sigma70_r4_t2"/>
</dbReference>
<keyword evidence="2" id="KW-0805">Transcription regulation</keyword>
<evidence type="ECO:0000256" key="1">
    <source>
        <dbReference type="ARBA" id="ARBA00010641"/>
    </source>
</evidence>
<dbReference type="PANTHER" id="PTHR43133:SF8">
    <property type="entry name" value="RNA POLYMERASE SIGMA FACTOR HI_1459-RELATED"/>
    <property type="match status" value="1"/>
</dbReference>
<dbReference type="SUPFAM" id="SSF88659">
    <property type="entry name" value="Sigma3 and sigma4 domains of RNA polymerase sigma factors"/>
    <property type="match status" value="1"/>
</dbReference>
<keyword evidence="9" id="KW-1185">Reference proteome</keyword>
<evidence type="ECO:0000259" key="6">
    <source>
        <dbReference type="Pfam" id="PF04542"/>
    </source>
</evidence>
<dbReference type="EMBL" id="LSRS01000003">
    <property type="protein sequence ID" value="KAF1084981.1"/>
    <property type="molecule type" value="Genomic_DNA"/>
</dbReference>
<accession>A0A9D2WQB9</accession>
<dbReference type="SUPFAM" id="SSF88946">
    <property type="entry name" value="Sigma2 domain of RNA polymerase sigma factors"/>
    <property type="match status" value="1"/>
</dbReference>
<dbReference type="Gene3D" id="1.10.1740.10">
    <property type="match status" value="1"/>
</dbReference>
<dbReference type="Gene3D" id="1.10.10.10">
    <property type="entry name" value="Winged helix-like DNA-binding domain superfamily/Winged helix DNA-binding domain"/>
    <property type="match status" value="1"/>
</dbReference>
<dbReference type="GO" id="GO:0016987">
    <property type="term" value="F:sigma factor activity"/>
    <property type="evidence" value="ECO:0007669"/>
    <property type="project" value="UniProtKB-KW"/>
</dbReference>
<evidence type="ECO:0000256" key="2">
    <source>
        <dbReference type="ARBA" id="ARBA00023015"/>
    </source>
</evidence>
<evidence type="ECO:0000313" key="8">
    <source>
        <dbReference type="EMBL" id="KAF1084981.1"/>
    </source>
</evidence>
<comment type="similarity">
    <text evidence="1">Belongs to the sigma-70 factor family. ECF subfamily.</text>
</comment>
<dbReference type="GO" id="GO:0003677">
    <property type="term" value="F:DNA binding"/>
    <property type="evidence" value="ECO:0007669"/>
    <property type="project" value="UniProtKB-KW"/>
</dbReference>
<dbReference type="InterPro" id="IPR036388">
    <property type="entry name" value="WH-like_DNA-bd_sf"/>
</dbReference>
<dbReference type="InterPro" id="IPR007627">
    <property type="entry name" value="RNA_pol_sigma70_r2"/>
</dbReference>
<dbReference type="InterPro" id="IPR013325">
    <property type="entry name" value="RNA_pol_sigma_r2"/>
</dbReference>
<feature type="domain" description="RNA polymerase sigma factor 70 region 4 type 2" evidence="7">
    <location>
        <begin position="122"/>
        <end position="174"/>
    </location>
</feature>
<dbReference type="OrthoDB" id="2678696at2"/>
<dbReference type="InterPro" id="IPR039425">
    <property type="entry name" value="RNA_pol_sigma-70-like"/>
</dbReference>
<dbReference type="InterPro" id="IPR013324">
    <property type="entry name" value="RNA_pol_sigma_r3/r4-like"/>
</dbReference>
<evidence type="ECO:0000256" key="5">
    <source>
        <dbReference type="ARBA" id="ARBA00023163"/>
    </source>
</evidence>
<dbReference type="GO" id="GO:0006352">
    <property type="term" value="P:DNA-templated transcription initiation"/>
    <property type="evidence" value="ECO:0007669"/>
    <property type="project" value="InterPro"/>
</dbReference>
<comment type="caution">
    <text evidence="8">The sequence shown here is derived from an EMBL/GenBank/DDBJ whole genome shotgun (WGS) entry which is preliminary data.</text>
</comment>
<dbReference type="PANTHER" id="PTHR43133">
    <property type="entry name" value="RNA POLYMERASE ECF-TYPE SIGMA FACTO"/>
    <property type="match status" value="1"/>
</dbReference>
<dbReference type="NCBIfam" id="TIGR02937">
    <property type="entry name" value="sigma70-ECF"/>
    <property type="match status" value="1"/>
</dbReference>
<reference evidence="8" key="1">
    <citation type="submission" date="2016-02" db="EMBL/GenBank/DDBJ databases">
        <title>Draft Genome Sequence of Sporotomaculum syntrophicum Strain FB, a Syntrophic Benzoate Degrader.</title>
        <authorList>
            <person name="Nobu M.K."/>
            <person name="Narihiro T."/>
            <person name="Qiu Y.-L."/>
            <person name="Ohashi A."/>
            <person name="Liu W.-T."/>
            <person name="Yuji S."/>
        </authorList>
    </citation>
    <scope>NUCLEOTIDE SEQUENCE</scope>
    <source>
        <strain evidence="8">FB</strain>
    </source>
</reference>
<dbReference type="Pfam" id="PF08281">
    <property type="entry name" value="Sigma70_r4_2"/>
    <property type="match status" value="1"/>
</dbReference>
<evidence type="ECO:0000256" key="3">
    <source>
        <dbReference type="ARBA" id="ARBA00023082"/>
    </source>
</evidence>
<dbReference type="InterPro" id="IPR014284">
    <property type="entry name" value="RNA_pol_sigma-70_dom"/>
</dbReference>
<protein>
    <submittedName>
        <fullName evidence="8">RNA polymerase sigma factor CnrH</fullName>
    </submittedName>
</protein>
<evidence type="ECO:0000313" key="9">
    <source>
        <dbReference type="Proteomes" id="UP000798488"/>
    </source>
</evidence>
<proteinExistence type="inferred from homology"/>
<gene>
    <name evidence="8" type="primary">cnrH</name>
    <name evidence="8" type="ORF">SPSYN_01117</name>
</gene>
<feature type="domain" description="RNA polymerase sigma-70 region 2" evidence="6">
    <location>
        <begin position="23"/>
        <end position="93"/>
    </location>
</feature>
<dbReference type="AlphaFoldDB" id="A0A9D2WQB9"/>
<dbReference type="Proteomes" id="UP000798488">
    <property type="component" value="Unassembled WGS sequence"/>
</dbReference>
<keyword evidence="5" id="KW-0804">Transcription</keyword>
<keyword evidence="3" id="KW-0731">Sigma factor</keyword>
<sequence length="181" mass="21435">MEYSEAELVRGIENRDTAVYEYMISKYTKMVYCLAWNILAVSHSKEDIEECVADVFFDAWIKITEFDKEIGSFRTWLLILTKYKALSYKRRKRSNSLVDIANVQMEDDVNLEKQVMLRQDLEQVMNIINTFAEPDREIFIRRFIKGEKINDLARFLNLSRAAVDNRLLRGRKAIKEGLKYE</sequence>
<dbReference type="RefSeq" id="WP_161821516.1">
    <property type="nucleotide sequence ID" value="NZ_LSRS01000003.1"/>
</dbReference>
<name>A0A9D2WQB9_9FIRM</name>